<dbReference type="AlphaFoldDB" id="A0A3P6CY39"/>
<dbReference type="InterPro" id="IPR012340">
    <property type="entry name" value="NA-bd_OB-fold"/>
</dbReference>
<name>A0A3P6CY39_BRAOL</name>
<dbReference type="Gene3D" id="2.40.50.140">
    <property type="entry name" value="Nucleic acid-binding proteins"/>
    <property type="match status" value="2"/>
</dbReference>
<gene>
    <name evidence="4" type="ORF">BOLC4T27105H</name>
</gene>
<organism evidence="4">
    <name type="scientific">Brassica oleracea</name>
    <name type="common">Wild cabbage</name>
    <dbReference type="NCBI Taxonomy" id="3712"/>
    <lineage>
        <taxon>Eukaryota</taxon>
        <taxon>Viridiplantae</taxon>
        <taxon>Streptophyta</taxon>
        <taxon>Embryophyta</taxon>
        <taxon>Tracheophyta</taxon>
        <taxon>Spermatophyta</taxon>
        <taxon>Magnoliopsida</taxon>
        <taxon>eudicotyledons</taxon>
        <taxon>Gunneridae</taxon>
        <taxon>Pentapetalae</taxon>
        <taxon>rosids</taxon>
        <taxon>malvids</taxon>
        <taxon>Brassicales</taxon>
        <taxon>Brassicaceae</taxon>
        <taxon>Brassiceae</taxon>
        <taxon>Brassica</taxon>
    </lineage>
</organism>
<dbReference type="InterPro" id="IPR003871">
    <property type="entry name" value="RFA1B/D_OB_1st"/>
</dbReference>
<dbReference type="EMBL" id="LR031873">
    <property type="protein sequence ID" value="VDD13342.1"/>
    <property type="molecule type" value="Genomic_DNA"/>
</dbReference>
<dbReference type="SUPFAM" id="SSF50249">
    <property type="entry name" value="Nucleic acid-binding proteins"/>
    <property type="match status" value="2"/>
</dbReference>
<dbReference type="CDD" id="cd04481">
    <property type="entry name" value="RPA1_DBD_B_like"/>
    <property type="match status" value="1"/>
</dbReference>
<evidence type="ECO:0000313" key="4">
    <source>
        <dbReference type="EMBL" id="VDD13342.1"/>
    </source>
</evidence>
<dbReference type="PANTHER" id="PTHR47165">
    <property type="entry name" value="OS03G0429900 PROTEIN"/>
    <property type="match status" value="1"/>
</dbReference>
<keyword evidence="1" id="KW-0238">DNA-binding</keyword>
<evidence type="ECO:0000256" key="1">
    <source>
        <dbReference type="ARBA" id="ARBA00023125"/>
    </source>
</evidence>
<accession>A0A3P6CY39</accession>
<dbReference type="CDD" id="cd04480">
    <property type="entry name" value="RPA1_DBD_A_like"/>
    <property type="match status" value="1"/>
</dbReference>
<reference evidence="4" key="1">
    <citation type="submission" date="2018-11" db="EMBL/GenBank/DDBJ databases">
        <authorList>
            <consortium name="Genoscope - CEA"/>
            <person name="William W."/>
        </authorList>
    </citation>
    <scope>NUCLEOTIDE SEQUENCE</scope>
</reference>
<evidence type="ECO:0000259" key="3">
    <source>
        <dbReference type="Pfam" id="PF16900"/>
    </source>
</evidence>
<protein>
    <submittedName>
        <fullName evidence="4">Uncharacterized protein</fullName>
    </submittedName>
</protein>
<proteinExistence type="predicted"/>
<feature type="domain" description="Replication protein A 70 kDa DNA-binding subunit B/D first OB fold" evidence="2">
    <location>
        <begin position="10"/>
        <end position="110"/>
    </location>
</feature>
<dbReference type="InterPro" id="IPR031657">
    <property type="entry name" value="REPA_OB_2"/>
</dbReference>
<dbReference type="GO" id="GO:0003677">
    <property type="term" value="F:DNA binding"/>
    <property type="evidence" value="ECO:0007669"/>
    <property type="project" value="UniProtKB-KW"/>
</dbReference>
<dbReference type="Pfam" id="PF02721">
    <property type="entry name" value="DUF223"/>
    <property type="match status" value="1"/>
</dbReference>
<sequence length="255" mass="29065">MSMVTSDPITLLNDVKPFKTTWKVEVKVLHSWTQHSSYSGGDSLQFILADKRGVKIHCTCKRLFYGRVKKLQVGQWRFIENFLLTATVGKYRATSHKYKMSIISNSNVTNSSLKNDDKFLSLTSFKEIMNGSLDSNFLIDVIGQAIDIGDIQVVPMQGGKETKKLELTLTDTEDQQVACCLWGRFAEQMLYTSKVAQVNQNFLCLLRFTKINVYKGYQIMTLLSLPVVMRLQKLKETNANLINGLLIQRDQYLIS</sequence>
<dbReference type="Pfam" id="PF16900">
    <property type="entry name" value="REPA_OB_2"/>
    <property type="match status" value="1"/>
</dbReference>
<evidence type="ECO:0000259" key="2">
    <source>
        <dbReference type="Pfam" id="PF02721"/>
    </source>
</evidence>
<feature type="domain" description="Replication protein A OB" evidence="3">
    <location>
        <begin position="133"/>
        <end position="224"/>
    </location>
</feature>
<dbReference type="PANTHER" id="PTHR47165:SF4">
    <property type="entry name" value="OS03G0429900 PROTEIN"/>
    <property type="match status" value="1"/>
</dbReference>